<evidence type="ECO:0000256" key="5">
    <source>
        <dbReference type="ARBA" id="ARBA00023136"/>
    </source>
</evidence>
<keyword evidence="3 7" id="KW-0812">Transmembrane</keyword>
<comment type="similarity">
    <text evidence="2">Belongs to the major facilitator superfamily. TCR/Tet family.</text>
</comment>
<feature type="transmembrane region" description="Helical" evidence="7">
    <location>
        <begin position="533"/>
        <end position="551"/>
    </location>
</feature>
<evidence type="ECO:0000256" key="1">
    <source>
        <dbReference type="ARBA" id="ARBA00004141"/>
    </source>
</evidence>
<dbReference type="GO" id="GO:0005886">
    <property type="term" value="C:plasma membrane"/>
    <property type="evidence" value="ECO:0007669"/>
    <property type="project" value="TreeGrafter"/>
</dbReference>
<dbReference type="Proteomes" id="UP000020467">
    <property type="component" value="Unassembled WGS sequence"/>
</dbReference>
<comment type="caution">
    <text evidence="9">The sequence shown here is derived from an EMBL/GenBank/DDBJ whole genome shotgun (WGS) entry which is preliminary data.</text>
</comment>
<evidence type="ECO:0000256" key="4">
    <source>
        <dbReference type="ARBA" id="ARBA00022989"/>
    </source>
</evidence>
<feature type="transmembrane region" description="Helical" evidence="7">
    <location>
        <begin position="186"/>
        <end position="205"/>
    </location>
</feature>
<dbReference type="InterPro" id="IPR011701">
    <property type="entry name" value="MFS"/>
</dbReference>
<dbReference type="Gene3D" id="1.20.1720.10">
    <property type="entry name" value="Multidrug resistance protein D"/>
    <property type="match status" value="1"/>
</dbReference>
<feature type="transmembrane region" description="Helical" evidence="7">
    <location>
        <begin position="359"/>
        <end position="380"/>
    </location>
</feature>
<evidence type="ECO:0000313" key="10">
    <source>
        <dbReference type="Proteomes" id="UP000020467"/>
    </source>
</evidence>
<dbReference type="KEGG" id="cfj:CFIO01_02401"/>
<dbReference type="PANTHER" id="PTHR23501:SF102">
    <property type="entry name" value="DRUG TRANSPORTER, PUTATIVE (AFU_ORTHOLOGUE AFUA_3G08530)-RELATED"/>
    <property type="match status" value="1"/>
</dbReference>
<feature type="compositionally biased region" description="Basic and acidic residues" evidence="6">
    <location>
        <begin position="7"/>
        <end position="36"/>
    </location>
</feature>
<feature type="transmembrane region" description="Helical" evidence="7">
    <location>
        <begin position="61"/>
        <end position="86"/>
    </location>
</feature>
<sequence>MASAVERSSHDRSPRDDDGQDGKVGRGVREKRRSTDDDQVEGSVTTADTKIAPNRTRAQTVILMLALCMAVFLAALDAVIITTALPTIAREIGSSDSGFAWIGASYLLANAASVPFWGKVSDIFGRKPILVIANIVFMVGSLVSALAGTLTMLVAGRAVQGLGGGGLMALVNITVGDLFSPRERGAYFGAVGAVWGLASGIGPLIGGGLTENVSWRWCFWINLPISGASLLILVFFLRIHTPKTPLLKGLAAIDWLGTLTFTGATLMLLLGLQFGGLRNPWNSPTVICLIVFGCATYAVFAFVERFAKHPLMPASLFRDASVVFCYVANFCHGLGFAAIAFFLPLYFQAVLGASPIQSGVWLLATALPLAVCTIGVGVTIKKTGRYVEIVRVSMALTAIAFGLFVTLPAGRDWPRLILFQVLAALGISPNLQALLIALQALVRQADVATGTATFAFVRHIALGIGVVVGQVIFQSVVGRHEGRLLAAGVPAEVAAKFGRGGTIAAAARGVMEELSEGQRRVVRFAVTDGLSKIWIFFCVMSGVGFVATFFIRQVELSEMHTETRTGLGERGEVEWSKGGERTRERDEAV</sequence>
<protein>
    <recommendedName>
        <fullName evidence="8">Major facilitator superfamily (MFS) profile domain-containing protein</fullName>
    </recommendedName>
</protein>
<feature type="transmembrane region" description="Helical" evidence="7">
    <location>
        <begin position="129"/>
        <end position="155"/>
    </location>
</feature>
<feature type="transmembrane region" description="Helical" evidence="7">
    <location>
        <begin position="454"/>
        <end position="473"/>
    </location>
</feature>
<dbReference type="OrthoDB" id="10021397at2759"/>
<dbReference type="InterPro" id="IPR036259">
    <property type="entry name" value="MFS_trans_sf"/>
</dbReference>
<dbReference type="SUPFAM" id="SSF103473">
    <property type="entry name" value="MFS general substrate transporter"/>
    <property type="match status" value="1"/>
</dbReference>
<evidence type="ECO:0000259" key="8">
    <source>
        <dbReference type="PROSITE" id="PS50850"/>
    </source>
</evidence>
<accession>A0A010R840</accession>
<keyword evidence="4 7" id="KW-1133">Transmembrane helix</keyword>
<gene>
    <name evidence="9" type="ORF">CFIO01_02401</name>
</gene>
<evidence type="ECO:0000313" key="9">
    <source>
        <dbReference type="EMBL" id="EXF84865.1"/>
    </source>
</evidence>
<dbReference type="AlphaFoldDB" id="A0A010R840"/>
<dbReference type="EMBL" id="JARH01000143">
    <property type="protein sequence ID" value="EXF84865.1"/>
    <property type="molecule type" value="Genomic_DNA"/>
</dbReference>
<dbReference type="PANTHER" id="PTHR23501">
    <property type="entry name" value="MAJOR FACILITATOR SUPERFAMILY"/>
    <property type="match status" value="1"/>
</dbReference>
<dbReference type="CDD" id="cd17502">
    <property type="entry name" value="MFS_Azr1_MDR_like"/>
    <property type="match status" value="1"/>
</dbReference>
<dbReference type="eggNOG" id="KOG0254">
    <property type="taxonomic scope" value="Eukaryota"/>
</dbReference>
<dbReference type="FunFam" id="1.20.1720.10:FF:000014">
    <property type="entry name" value="MFS drug transporter, putative"/>
    <property type="match status" value="1"/>
</dbReference>
<feature type="transmembrane region" description="Helical" evidence="7">
    <location>
        <begin position="323"/>
        <end position="347"/>
    </location>
</feature>
<feature type="transmembrane region" description="Helical" evidence="7">
    <location>
        <begin position="217"/>
        <end position="237"/>
    </location>
</feature>
<keyword evidence="5 7" id="KW-0472">Membrane</keyword>
<evidence type="ECO:0000256" key="2">
    <source>
        <dbReference type="ARBA" id="ARBA00007520"/>
    </source>
</evidence>
<feature type="region of interest" description="Disordered" evidence="6">
    <location>
        <begin position="1"/>
        <end position="48"/>
    </location>
</feature>
<feature type="domain" description="Major facilitator superfamily (MFS) profile" evidence="8">
    <location>
        <begin position="63"/>
        <end position="556"/>
    </location>
</feature>
<name>A0A010R840_9PEZI</name>
<feature type="transmembrane region" description="Helical" evidence="7">
    <location>
        <begin position="392"/>
        <end position="410"/>
    </location>
</feature>
<keyword evidence="10" id="KW-1185">Reference proteome</keyword>
<dbReference type="GO" id="GO:0022857">
    <property type="term" value="F:transmembrane transporter activity"/>
    <property type="evidence" value="ECO:0007669"/>
    <property type="project" value="InterPro"/>
</dbReference>
<dbReference type="InterPro" id="IPR020846">
    <property type="entry name" value="MFS_dom"/>
</dbReference>
<reference evidence="9 10" key="1">
    <citation type="submission" date="2014-02" db="EMBL/GenBank/DDBJ databases">
        <title>The genome sequence of Colletotrichum fioriniae PJ7.</title>
        <authorList>
            <person name="Baroncelli R."/>
            <person name="Thon M.R."/>
        </authorList>
    </citation>
    <scope>NUCLEOTIDE SEQUENCE [LARGE SCALE GENOMIC DNA]</scope>
    <source>
        <strain evidence="9 10">PJ7</strain>
    </source>
</reference>
<organism evidence="9 10">
    <name type="scientific">Colletotrichum fioriniae PJ7</name>
    <dbReference type="NCBI Taxonomy" id="1445577"/>
    <lineage>
        <taxon>Eukaryota</taxon>
        <taxon>Fungi</taxon>
        <taxon>Dikarya</taxon>
        <taxon>Ascomycota</taxon>
        <taxon>Pezizomycotina</taxon>
        <taxon>Sordariomycetes</taxon>
        <taxon>Hypocreomycetidae</taxon>
        <taxon>Glomerellales</taxon>
        <taxon>Glomerellaceae</taxon>
        <taxon>Colletotrichum</taxon>
        <taxon>Colletotrichum acutatum species complex</taxon>
    </lineage>
</organism>
<dbReference type="HOGENOM" id="CLU_000960_22_0_1"/>
<feature type="transmembrane region" description="Helical" evidence="7">
    <location>
        <begin position="161"/>
        <end position="179"/>
    </location>
</feature>
<feature type="transmembrane region" description="Helical" evidence="7">
    <location>
        <begin position="284"/>
        <end position="303"/>
    </location>
</feature>
<feature type="transmembrane region" description="Helical" evidence="7">
    <location>
        <begin position="416"/>
        <end position="442"/>
    </location>
</feature>
<dbReference type="PRINTS" id="PR01036">
    <property type="entry name" value="TCRTETB"/>
</dbReference>
<dbReference type="PROSITE" id="PS50850">
    <property type="entry name" value="MFS"/>
    <property type="match status" value="1"/>
</dbReference>
<evidence type="ECO:0000256" key="3">
    <source>
        <dbReference type="ARBA" id="ARBA00022692"/>
    </source>
</evidence>
<evidence type="ECO:0000256" key="7">
    <source>
        <dbReference type="SAM" id="Phobius"/>
    </source>
</evidence>
<dbReference type="Gene3D" id="1.20.1250.20">
    <property type="entry name" value="MFS general substrate transporter like domains"/>
    <property type="match status" value="1"/>
</dbReference>
<proteinExistence type="inferred from homology"/>
<evidence type="ECO:0000256" key="6">
    <source>
        <dbReference type="SAM" id="MobiDB-lite"/>
    </source>
</evidence>
<dbReference type="Pfam" id="PF07690">
    <property type="entry name" value="MFS_1"/>
    <property type="match status" value="1"/>
</dbReference>
<feature type="region of interest" description="Disordered" evidence="6">
    <location>
        <begin position="562"/>
        <end position="589"/>
    </location>
</feature>
<feature type="transmembrane region" description="Helical" evidence="7">
    <location>
        <begin position="249"/>
        <end position="272"/>
    </location>
</feature>
<feature type="transmembrane region" description="Helical" evidence="7">
    <location>
        <begin position="98"/>
        <end position="117"/>
    </location>
</feature>
<comment type="subcellular location">
    <subcellularLocation>
        <location evidence="1">Membrane</location>
        <topology evidence="1">Multi-pass membrane protein</topology>
    </subcellularLocation>
</comment>